<keyword evidence="7" id="KW-0520">NAD</keyword>
<organism evidence="12">
    <name type="scientific">Psococerastis albimaculata</name>
    <dbReference type="NCBI Taxonomy" id="1264641"/>
    <lineage>
        <taxon>Eukaryota</taxon>
        <taxon>Metazoa</taxon>
        <taxon>Ecdysozoa</taxon>
        <taxon>Arthropoda</taxon>
        <taxon>Hexapoda</taxon>
        <taxon>Insecta</taxon>
        <taxon>Pterygota</taxon>
        <taxon>Neoptera</taxon>
        <taxon>Paraneoptera</taxon>
        <taxon>Psocodea</taxon>
        <taxon>Psocomorpha</taxon>
        <taxon>Psocetae</taxon>
        <taxon>Psocidae</taxon>
        <taxon>Psococerastis</taxon>
    </lineage>
</organism>
<evidence type="ECO:0000256" key="2">
    <source>
        <dbReference type="ARBA" id="ARBA00010519"/>
    </source>
</evidence>
<gene>
    <name evidence="12" type="primary">ND4L</name>
</gene>
<comment type="subcellular location">
    <subcellularLocation>
        <location evidence="1">Membrane</location>
        <topology evidence="1">Multi-pass membrane protein</topology>
    </subcellularLocation>
</comment>
<comment type="catalytic activity">
    <reaction evidence="10">
        <text>a ubiquinone + NADH + 5 H(+)(in) = a ubiquinol + NAD(+) + 4 H(+)(out)</text>
        <dbReference type="Rhea" id="RHEA:29091"/>
        <dbReference type="Rhea" id="RHEA-COMP:9565"/>
        <dbReference type="Rhea" id="RHEA-COMP:9566"/>
        <dbReference type="ChEBI" id="CHEBI:15378"/>
        <dbReference type="ChEBI" id="CHEBI:16389"/>
        <dbReference type="ChEBI" id="CHEBI:17976"/>
        <dbReference type="ChEBI" id="CHEBI:57540"/>
        <dbReference type="ChEBI" id="CHEBI:57945"/>
        <dbReference type="EC" id="7.1.1.2"/>
    </reaction>
</comment>
<accession>M9P701</accession>
<dbReference type="GeneID" id="15822476"/>
<keyword evidence="8 11" id="KW-0472">Membrane</keyword>
<evidence type="ECO:0000256" key="4">
    <source>
        <dbReference type="ARBA" id="ARBA00022692"/>
    </source>
</evidence>
<evidence type="ECO:0000256" key="5">
    <source>
        <dbReference type="ARBA" id="ARBA00022967"/>
    </source>
</evidence>
<dbReference type="GO" id="GO:0008137">
    <property type="term" value="F:NADH dehydrogenase (ubiquinone) activity"/>
    <property type="evidence" value="ECO:0007669"/>
    <property type="project" value="UniProtKB-EC"/>
</dbReference>
<evidence type="ECO:0000256" key="11">
    <source>
        <dbReference type="SAM" id="Phobius"/>
    </source>
</evidence>
<feature type="transmembrane region" description="Helical" evidence="11">
    <location>
        <begin position="58"/>
        <end position="83"/>
    </location>
</feature>
<evidence type="ECO:0000256" key="6">
    <source>
        <dbReference type="ARBA" id="ARBA00022989"/>
    </source>
</evidence>
<comment type="similarity">
    <text evidence="2">Belongs to the complex I subunit 4L family.</text>
</comment>
<keyword evidence="12" id="KW-0496">Mitochondrion</keyword>
<dbReference type="RefSeq" id="YP_008080953.1">
    <property type="nucleotide sequence ID" value="NC_021400.1"/>
</dbReference>
<geneLocation type="mitochondrion" evidence="12"/>
<keyword evidence="6 11" id="KW-1133">Transmembrane helix</keyword>
<dbReference type="AlphaFoldDB" id="M9P701"/>
<evidence type="ECO:0000256" key="10">
    <source>
        <dbReference type="ARBA" id="ARBA00049551"/>
    </source>
</evidence>
<keyword evidence="4 11" id="KW-0812">Transmembrane</keyword>
<dbReference type="Pfam" id="PF00420">
    <property type="entry name" value="Oxidored_q2"/>
    <property type="match status" value="1"/>
</dbReference>
<protein>
    <recommendedName>
        <fullName evidence="3">NADH-ubiquinone oxidoreductase chain 4L</fullName>
    </recommendedName>
    <alternativeName>
        <fullName evidence="9">NADH dehydrogenase subunit 4L</fullName>
    </alternativeName>
</protein>
<proteinExistence type="inferred from homology"/>
<evidence type="ECO:0000256" key="7">
    <source>
        <dbReference type="ARBA" id="ARBA00023027"/>
    </source>
</evidence>
<sequence length="96" mass="11543">MLMKMFILFLLFFFTGLYKFSMKNNHLLVMLVSLEFMSLIIFFMLMFNLWMFSEKYILMYYLTFCVCEGAFGLSLLVCLVRSVGNDYYQNMSFLKC</sequence>
<dbReference type="InterPro" id="IPR039428">
    <property type="entry name" value="NUOK/Mnh_C1-like"/>
</dbReference>
<dbReference type="EMBL" id="JQ910989">
    <property type="protein sequence ID" value="AFY16893.1"/>
    <property type="molecule type" value="Genomic_DNA"/>
</dbReference>
<dbReference type="GO" id="GO:0016020">
    <property type="term" value="C:membrane"/>
    <property type="evidence" value="ECO:0007669"/>
    <property type="project" value="UniProtKB-SubCell"/>
</dbReference>
<reference evidence="12" key="1">
    <citation type="journal article" date="2013" name="PLoS ONE">
        <title>Mitochondrial Genomes of Two Barklice, Psococerastis albimaculata and Longivalvus hyalospilus (Psocoptera: Psocomorpha): Contrasting Rates in Mitochondrial Gene Rearrangement between Major Lineages of Psocodea.</title>
        <authorList>
            <person name="Li H."/>
            <person name="Shao R."/>
            <person name="Song F."/>
            <person name="Zhou X."/>
            <person name="Yang Q."/>
            <person name="Li Z."/>
            <person name="Cai W."/>
        </authorList>
    </citation>
    <scope>NUCLEOTIDE SEQUENCE</scope>
</reference>
<evidence type="ECO:0000313" key="12">
    <source>
        <dbReference type="EMBL" id="AFY16893.1"/>
    </source>
</evidence>
<dbReference type="Gene3D" id="1.10.287.3510">
    <property type="match status" value="1"/>
</dbReference>
<evidence type="ECO:0000256" key="1">
    <source>
        <dbReference type="ARBA" id="ARBA00004141"/>
    </source>
</evidence>
<evidence type="ECO:0000256" key="8">
    <source>
        <dbReference type="ARBA" id="ARBA00023136"/>
    </source>
</evidence>
<reference evidence="12" key="2">
    <citation type="journal article" date="2015" name="Sci. Rep.">
        <title>Higher-level phylogeny of paraneopteran insects inferred from mitochondrial genome sequences.</title>
        <authorList>
            <person name="Li H."/>
            <person name="Shao R."/>
            <person name="Song N."/>
            <person name="Song F."/>
            <person name="Jiang P."/>
            <person name="Li Z."/>
            <person name="Cai W."/>
        </authorList>
    </citation>
    <scope>NUCLEOTIDE SEQUENCE</scope>
</reference>
<feature type="transmembrane region" description="Helical" evidence="11">
    <location>
        <begin position="29"/>
        <end position="51"/>
    </location>
</feature>
<dbReference type="CTD" id="4539"/>
<evidence type="ECO:0000256" key="3">
    <source>
        <dbReference type="ARBA" id="ARBA00016612"/>
    </source>
</evidence>
<keyword evidence="5" id="KW-1278">Translocase</keyword>
<name>M9P701_9NEOP</name>
<evidence type="ECO:0000256" key="9">
    <source>
        <dbReference type="ARBA" id="ARBA00031586"/>
    </source>
</evidence>